<dbReference type="EMBL" id="BAAAYK010000038">
    <property type="protein sequence ID" value="GAA3359486.1"/>
    <property type="molecule type" value="Genomic_DNA"/>
</dbReference>
<keyword evidence="3" id="KW-0804">Transcription</keyword>
<dbReference type="InterPro" id="IPR000595">
    <property type="entry name" value="cNMP-bd_dom"/>
</dbReference>
<evidence type="ECO:0000313" key="7">
    <source>
        <dbReference type="Proteomes" id="UP001500483"/>
    </source>
</evidence>
<dbReference type="InterPro" id="IPR036388">
    <property type="entry name" value="WH-like_DNA-bd_sf"/>
</dbReference>
<sequence>MGILVGFRRGEPLMSVGDPANHVVLIERGLIKIVLPDPQGGQPVAGIFGPGDLLGEMGAIYGRNRSATAIAVSDGHAWRVRAPIFRSMQAHAEPVRDLINDTWWKRQENFDRRQLAQSRDVSTRIAMALSQWADRFGKVVESGLKVEGLTQRDIAGVVGASAKHVEAGLRRLRSAELIRTGRRSFTVLDPTGLSDVAQGCWPGESPFR</sequence>
<dbReference type="InterPro" id="IPR036390">
    <property type="entry name" value="WH_DNA-bd_sf"/>
</dbReference>
<dbReference type="Gene3D" id="1.10.10.10">
    <property type="entry name" value="Winged helix-like DNA-binding domain superfamily/Winged helix DNA-binding domain"/>
    <property type="match status" value="1"/>
</dbReference>
<evidence type="ECO:0000259" key="4">
    <source>
        <dbReference type="PROSITE" id="PS50042"/>
    </source>
</evidence>
<dbReference type="InterPro" id="IPR018490">
    <property type="entry name" value="cNMP-bd_dom_sf"/>
</dbReference>
<comment type="caution">
    <text evidence="6">The sequence shown here is derived from an EMBL/GenBank/DDBJ whole genome shotgun (WGS) entry which is preliminary data.</text>
</comment>
<organism evidence="6 7">
    <name type="scientific">Saccharopolyspora gregorii</name>
    <dbReference type="NCBI Taxonomy" id="33914"/>
    <lineage>
        <taxon>Bacteria</taxon>
        <taxon>Bacillati</taxon>
        <taxon>Actinomycetota</taxon>
        <taxon>Actinomycetes</taxon>
        <taxon>Pseudonocardiales</taxon>
        <taxon>Pseudonocardiaceae</taxon>
        <taxon>Saccharopolyspora</taxon>
    </lineage>
</organism>
<protein>
    <submittedName>
        <fullName evidence="6">Crp/Fnr family transcriptional regulator</fullName>
    </submittedName>
</protein>
<reference evidence="7" key="1">
    <citation type="journal article" date="2019" name="Int. J. Syst. Evol. Microbiol.">
        <title>The Global Catalogue of Microorganisms (GCM) 10K type strain sequencing project: providing services to taxonomists for standard genome sequencing and annotation.</title>
        <authorList>
            <consortium name="The Broad Institute Genomics Platform"/>
            <consortium name="The Broad Institute Genome Sequencing Center for Infectious Disease"/>
            <person name="Wu L."/>
            <person name="Ma J."/>
        </authorList>
    </citation>
    <scope>NUCLEOTIDE SEQUENCE [LARGE SCALE GENOMIC DNA]</scope>
    <source>
        <strain evidence="7">JCM 9687</strain>
    </source>
</reference>
<evidence type="ECO:0000256" key="3">
    <source>
        <dbReference type="ARBA" id="ARBA00023163"/>
    </source>
</evidence>
<keyword evidence="7" id="KW-1185">Reference proteome</keyword>
<dbReference type="Gene3D" id="2.60.120.10">
    <property type="entry name" value="Jelly Rolls"/>
    <property type="match status" value="1"/>
</dbReference>
<keyword evidence="2" id="KW-0238">DNA-binding</keyword>
<evidence type="ECO:0000313" key="6">
    <source>
        <dbReference type="EMBL" id="GAA3359486.1"/>
    </source>
</evidence>
<name>A0ABP6RTD2_9PSEU</name>
<dbReference type="InterPro" id="IPR014710">
    <property type="entry name" value="RmlC-like_jellyroll"/>
</dbReference>
<feature type="domain" description="HTH crp-type" evidence="5">
    <location>
        <begin position="119"/>
        <end position="191"/>
    </location>
</feature>
<dbReference type="SUPFAM" id="SSF51206">
    <property type="entry name" value="cAMP-binding domain-like"/>
    <property type="match status" value="1"/>
</dbReference>
<dbReference type="CDD" id="cd00038">
    <property type="entry name" value="CAP_ED"/>
    <property type="match status" value="1"/>
</dbReference>
<dbReference type="SUPFAM" id="SSF46785">
    <property type="entry name" value="Winged helix' DNA-binding domain"/>
    <property type="match status" value="1"/>
</dbReference>
<gene>
    <name evidence="6" type="ORF">GCM10020366_35700</name>
</gene>
<proteinExistence type="predicted"/>
<dbReference type="Proteomes" id="UP001500483">
    <property type="component" value="Unassembled WGS sequence"/>
</dbReference>
<evidence type="ECO:0000259" key="5">
    <source>
        <dbReference type="PROSITE" id="PS51063"/>
    </source>
</evidence>
<dbReference type="Pfam" id="PF13545">
    <property type="entry name" value="HTH_Crp_2"/>
    <property type="match status" value="1"/>
</dbReference>
<dbReference type="InterPro" id="IPR012318">
    <property type="entry name" value="HTH_CRP"/>
</dbReference>
<dbReference type="RefSeq" id="WP_344927985.1">
    <property type="nucleotide sequence ID" value="NZ_BAAAYK010000038.1"/>
</dbReference>
<dbReference type="Pfam" id="PF00027">
    <property type="entry name" value="cNMP_binding"/>
    <property type="match status" value="1"/>
</dbReference>
<dbReference type="PROSITE" id="PS50042">
    <property type="entry name" value="CNMP_BINDING_3"/>
    <property type="match status" value="1"/>
</dbReference>
<accession>A0ABP6RTD2</accession>
<evidence type="ECO:0000256" key="1">
    <source>
        <dbReference type="ARBA" id="ARBA00023015"/>
    </source>
</evidence>
<evidence type="ECO:0000256" key="2">
    <source>
        <dbReference type="ARBA" id="ARBA00023125"/>
    </source>
</evidence>
<feature type="domain" description="Cyclic nucleotide-binding" evidence="4">
    <location>
        <begin position="7"/>
        <end position="88"/>
    </location>
</feature>
<keyword evidence="1" id="KW-0805">Transcription regulation</keyword>
<dbReference type="PROSITE" id="PS51063">
    <property type="entry name" value="HTH_CRP_2"/>
    <property type="match status" value="1"/>
</dbReference>